<dbReference type="InterPro" id="IPR050191">
    <property type="entry name" value="ATP-dep_DNA_ligase"/>
</dbReference>
<dbReference type="GO" id="GO:0005524">
    <property type="term" value="F:ATP binding"/>
    <property type="evidence" value="ECO:0007669"/>
    <property type="project" value="InterPro"/>
</dbReference>
<dbReference type="PANTHER" id="PTHR45674">
    <property type="entry name" value="DNA LIGASE 1/3 FAMILY MEMBER"/>
    <property type="match status" value="1"/>
</dbReference>
<feature type="domain" description="ATP-dependent DNA ligase family profile" evidence="4">
    <location>
        <begin position="1"/>
        <end position="50"/>
    </location>
</feature>
<comment type="similarity">
    <text evidence="1">Belongs to the ATP-dependent DNA ligase family.</text>
</comment>
<evidence type="ECO:0000256" key="2">
    <source>
        <dbReference type="ARBA" id="ARBA00022598"/>
    </source>
</evidence>
<comment type="caution">
    <text evidence="5">The sequence shown here is derived from an EMBL/GenBank/DDBJ whole genome shotgun (WGS) entry which is preliminary data.</text>
</comment>
<reference evidence="5 6" key="1">
    <citation type="submission" date="2020-02" db="EMBL/GenBank/DDBJ databases">
        <title>Draft genome sequence of Haematococcus lacustris strain NIES-144.</title>
        <authorList>
            <person name="Morimoto D."/>
            <person name="Nakagawa S."/>
            <person name="Yoshida T."/>
            <person name="Sawayama S."/>
        </authorList>
    </citation>
    <scope>NUCLEOTIDE SEQUENCE [LARGE SCALE GENOMIC DNA]</scope>
    <source>
        <strain evidence="5 6">NIES-144</strain>
    </source>
</reference>
<protein>
    <submittedName>
        <fullName evidence="5">DNA ligase</fullName>
    </submittedName>
</protein>
<gene>
    <name evidence="5" type="ORF">HaLaN_00931</name>
</gene>
<organism evidence="5 6">
    <name type="scientific">Haematococcus lacustris</name>
    <name type="common">Green alga</name>
    <name type="synonym">Haematococcus pluvialis</name>
    <dbReference type="NCBI Taxonomy" id="44745"/>
    <lineage>
        <taxon>Eukaryota</taxon>
        <taxon>Viridiplantae</taxon>
        <taxon>Chlorophyta</taxon>
        <taxon>core chlorophytes</taxon>
        <taxon>Chlorophyceae</taxon>
        <taxon>CS clade</taxon>
        <taxon>Chlamydomonadales</taxon>
        <taxon>Haematococcaceae</taxon>
        <taxon>Haematococcus</taxon>
    </lineage>
</organism>
<evidence type="ECO:0000256" key="3">
    <source>
        <dbReference type="SAM" id="MobiDB-lite"/>
    </source>
</evidence>
<evidence type="ECO:0000256" key="1">
    <source>
        <dbReference type="ARBA" id="ARBA00007572"/>
    </source>
</evidence>
<dbReference type="InterPro" id="IPR012340">
    <property type="entry name" value="NA-bd_OB-fold"/>
</dbReference>
<proteinExistence type="inferred from homology"/>
<feature type="region of interest" description="Disordered" evidence="3">
    <location>
        <begin position="49"/>
        <end position="89"/>
    </location>
</feature>
<name>A0A699YAG4_HAELA</name>
<dbReference type="InterPro" id="IPR012310">
    <property type="entry name" value="DNA_ligase_ATP-dep_cent"/>
</dbReference>
<dbReference type="EMBL" id="BLLF01000033">
    <property type="protein sequence ID" value="GFH06321.1"/>
    <property type="molecule type" value="Genomic_DNA"/>
</dbReference>
<sequence length="89" mass="9766">MLKRLDGPGSSYQPSKRSDSWVKLKADYCEGLRDTLDLVVIGAWHGSGRKVMPDNAPRTTTARTASHPPPRLHVRPPCLRPFTTSLAAA</sequence>
<evidence type="ECO:0000313" key="6">
    <source>
        <dbReference type="Proteomes" id="UP000485058"/>
    </source>
</evidence>
<dbReference type="Gene3D" id="2.40.50.140">
    <property type="entry name" value="Nucleic acid-binding proteins"/>
    <property type="match status" value="1"/>
</dbReference>
<keyword evidence="6" id="KW-1185">Reference proteome</keyword>
<evidence type="ECO:0000259" key="4">
    <source>
        <dbReference type="PROSITE" id="PS50160"/>
    </source>
</evidence>
<dbReference type="GO" id="GO:0006281">
    <property type="term" value="P:DNA repair"/>
    <property type="evidence" value="ECO:0007669"/>
    <property type="project" value="InterPro"/>
</dbReference>
<dbReference type="Proteomes" id="UP000485058">
    <property type="component" value="Unassembled WGS sequence"/>
</dbReference>
<dbReference type="AlphaFoldDB" id="A0A699YAG4"/>
<dbReference type="PANTHER" id="PTHR45674:SF9">
    <property type="entry name" value="DNA LIGASE 3"/>
    <property type="match status" value="1"/>
</dbReference>
<dbReference type="PROSITE" id="PS50160">
    <property type="entry name" value="DNA_LIGASE_A3"/>
    <property type="match status" value="1"/>
</dbReference>
<dbReference type="GO" id="GO:0003910">
    <property type="term" value="F:DNA ligase (ATP) activity"/>
    <property type="evidence" value="ECO:0007669"/>
    <property type="project" value="InterPro"/>
</dbReference>
<dbReference type="GO" id="GO:0006273">
    <property type="term" value="P:lagging strand elongation"/>
    <property type="evidence" value="ECO:0007669"/>
    <property type="project" value="TreeGrafter"/>
</dbReference>
<evidence type="ECO:0000313" key="5">
    <source>
        <dbReference type="EMBL" id="GFH06321.1"/>
    </source>
</evidence>
<accession>A0A699YAG4</accession>
<dbReference type="Gene3D" id="3.30.1490.70">
    <property type="match status" value="1"/>
</dbReference>
<keyword evidence="2 5" id="KW-0436">Ligase</keyword>
<dbReference type="GO" id="GO:0006310">
    <property type="term" value="P:DNA recombination"/>
    <property type="evidence" value="ECO:0007669"/>
    <property type="project" value="InterPro"/>
</dbReference>